<evidence type="ECO:0000313" key="1">
    <source>
        <dbReference type="EMBL" id="OEV32386.1"/>
    </source>
</evidence>
<gene>
    <name evidence="1" type="ORF">HS99_0016965</name>
</gene>
<name>A0A1E7MVC8_KITAU</name>
<dbReference type="EMBL" id="JPRF03000097">
    <property type="protein sequence ID" value="OEV32386.1"/>
    <property type="molecule type" value="Genomic_DNA"/>
</dbReference>
<dbReference type="OrthoDB" id="4350932at2"/>
<comment type="caution">
    <text evidence="1">The sequence shown here is derived from an EMBL/GenBank/DDBJ whole genome shotgun (WGS) entry which is preliminary data.</text>
</comment>
<dbReference type="Proteomes" id="UP000037395">
    <property type="component" value="Unassembled WGS sequence"/>
</dbReference>
<protein>
    <submittedName>
        <fullName evidence="1">Uncharacterized protein</fullName>
    </submittedName>
</protein>
<sequence length="159" mass="16984">MAGGHRWLLDETPWPEQARLGYGALVELVTPEPRVPDLGWLGDGLVGTRGVVVGCEVEGDGPVYGVVTEDGSPWRLGPEFLAALGGCRTDLPPRYRSDLPEGTRVRILAGPAPEGGPAGAVGRVTGLWWESALEPPMGYTVEVGDYTHCVTPEQVELLR</sequence>
<proteinExistence type="predicted"/>
<dbReference type="AlphaFoldDB" id="A0A1E7MVC8"/>
<keyword evidence="2" id="KW-1185">Reference proteome</keyword>
<organism evidence="1 2">
    <name type="scientific">Kitasatospora aureofaciens</name>
    <name type="common">Streptomyces aureofaciens</name>
    <dbReference type="NCBI Taxonomy" id="1894"/>
    <lineage>
        <taxon>Bacteria</taxon>
        <taxon>Bacillati</taxon>
        <taxon>Actinomycetota</taxon>
        <taxon>Actinomycetes</taxon>
        <taxon>Kitasatosporales</taxon>
        <taxon>Streptomycetaceae</taxon>
        <taxon>Kitasatospora</taxon>
    </lineage>
</organism>
<evidence type="ECO:0000313" key="2">
    <source>
        <dbReference type="Proteomes" id="UP000037395"/>
    </source>
</evidence>
<reference evidence="1" key="1">
    <citation type="submission" date="2016-08" db="EMBL/GenBank/DDBJ databases">
        <title>Sequencing, Assembly and Comparative Genomics of S. aureofaciens ATCC 10762.</title>
        <authorList>
            <person name="Gradnigo J.S."/>
            <person name="Johnson N."/>
            <person name="Somerville G.A."/>
        </authorList>
    </citation>
    <scope>NUCLEOTIDE SEQUENCE [LARGE SCALE GENOMIC DNA]</scope>
    <source>
        <strain evidence="1">ATCC 10762</strain>
    </source>
</reference>
<dbReference type="RefSeq" id="WP_037831105.1">
    <property type="nucleotide sequence ID" value="NZ_JBEZYM010000078.1"/>
</dbReference>
<accession>A0A1E7MVC8</accession>